<proteinExistence type="predicted"/>
<evidence type="ECO:0000313" key="2">
    <source>
        <dbReference type="Proteomes" id="UP000255277"/>
    </source>
</evidence>
<organism evidence="1 2">
    <name type="scientific">Staphylococcus gallinarum</name>
    <dbReference type="NCBI Taxonomy" id="1293"/>
    <lineage>
        <taxon>Bacteria</taxon>
        <taxon>Bacillati</taxon>
        <taxon>Bacillota</taxon>
        <taxon>Bacilli</taxon>
        <taxon>Bacillales</taxon>
        <taxon>Staphylococcaceae</taxon>
        <taxon>Staphylococcus</taxon>
    </lineage>
</organism>
<dbReference type="EMBL" id="UHDK01000001">
    <property type="protein sequence ID" value="SUM33195.1"/>
    <property type="molecule type" value="Genomic_DNA"/>
</dbReference>
<name>A0A380FGX9_STAGA</name>
<sequence length="51" mass="6023">MNYIKRVLDLGGQLSKERRKVAQQLRNHIVDEIQNLQMKDANLEISFKAIR</sequence>
<protein>
    <submittedName>
        <fullName evidence="1">DNA repair protein</fullName>
    </submittedName>
</protein>
<dbReference type="Proteomes" id="UP000255277">
    <property type="component" value="Unassembled WGS sequence"/>
</dbReference>
<evidence type="ECO:0000313" key="1">
    <source>
        <dbReference type="EMBL" id="SUM33195.1"/>
    </source>
</evidence>
<reference evidence="1 2" key="1">
    <citation type="submission" date="2018-06" db="EMBL/GenBank/DDBJ databases">
        <authorList>
            <consortium name="Pathogen Informatics"/>
            <person name="Doyle S."/>
        </authorList>
    </citation>
    <scope>NUCLEOTIDE SEQUENCE [LARGE SCALE GENOMIC DNA]</scope>
    <source>
        <strain evidence="1 2">NCTC12195</strain>
    </source>
</reference>
<gene>
    <name evidence="1" type="ORF">NCTC12195_02651</name>
</gene>
<dbReference type="AlphaFoldDB" id="A0A380FGX9"/>
<accession>A0A380FGX9</accession>